<dbReference type="AlphaFoldDB" id="A0A7Y0L4B3"/>
<dbReference type="Pfam" id="PF03885">
    <property type="entry name" value="DUF327"/>
    <property type="match status" value="1"/>
</dbReference>
<organism evidence="1 2">
    <name type="scientific">Sulfobacillus harzensis</name>
    <dbReference type="NCBI Taxonomy" id="2729629"/>
    <lineage>
        <taxon>Bacteria</taxon>
        <taxon>Bacillati</taxon>
        <taxon>Bacillota</taxon>
        <taxon>Clostridia</taxon>
        <taxon>Eubacteriales</taxon>
        <taxon>Clostridiales Family XVII. Incertae Sedis</taxon>
        <taxon>Sulfobacillus</taxon>
    </lineage>
</organism>
<name>A0A7Y0L4B3_9FIRM</name>
<evidence type="ECO:0000313" key="2">
    <source>
        <dbReference type="Proteomes" id="UP000533476"/>
    </source>
</evidence>
<proteinExistence type="predicted"/>
<keyword evidence="2" id="KW-1185">Reference proteome</keyword>
<reference evidence="1 2" key="1">
    <citation type="submission" date="2020-04" db="EMBL/GenBank/DDBJ databases">
        <authorList>
            <person name="Zhang R."/>
            <person name="Schippers A."/>
        </authorList>
    </citation>
    <scope>NUCLEOTIDE SEQUENCE [LARGE SCALE GENOMIC DNA]</scope>
    <source>
        <strain evidence="1 2">DSM 109850</strain>
    </source>
</reference>
<dbReference type="EMBL" id="JABBVZ010000039">
    <property type="protein sequence ID" value="NMP23084.1"/>
    <property type="molecule type" value="Genomic_DNA"/>
</dbReference>
<dbReference type="Proteomes" id="UP000533476">
    <property type="component" value="Unassembled WGS sequence"/>
</dbReference>
<dbReference type="SUPFAM" id="SSF158397">
    <property type="entry name" value="TM1646-like"/>
    <property type="match status" value="1"/>
</dbReference>
<protein>
    <submittedName>
        <fullName evidence="1">YaaR family protein</fullName>
    </submittedName>
</protein>
<sequence length="139" mass="15765">MSIKLNVVADSSHTADVVSRTPASESSDRSASVRLLPAEEALWQQLSQSEGMVLDNPTDPHISQYLDTVRDLLNQALVRHQAKSSTYWSPKGRFRQMVHIVQINRALDDLLEDIRLRHPATQLARRLDAIRGLLLDLWM</sequence>
<dbReference type="InterPro" id="IPR024042">
    <property type="entry name" value="TM1646-like_dom_sf"/>
</dbReference>
<dbReference type="RefSeq" id="WP_169100029.1">
    <property type="nucleotide sequence ID" value="NZ_JABBVZ010000039.1"/>
</dbReference>
<accession>A0A7Y0L4B3</accession>
<dbReference type="Gene3D" id="1.20.120.490">
    <property type="entry name" value="Hypothetical protein TM1646-like domain"/>
    <property type="match status" value="1"/>
</dbReference>
<dbReference type="InterPro" id="IPR005585">
    <property type="entry name" value="DUF327"/>
</dbReference>
<evidence type="ECO:0000313" key="1">
    <source>
        <dbReference type="EMBL" id="NMP23084.1"/>
    </source>
</evidence>
<gene>
    <name evidence="1" type="ORF">HIJ39_12095</name>
</gene>
<comment type="caution">
    <text evidence="1">The sequence shown here is derived from an EMBL/GenBank/DDBJ whole genome shotgun (WGS) entry which is preliminary data.</text>
</comment>